<dbReference type="Proteomes" id="UP000094527">
    <property type="component" value="Unassembled WGS sequence"/>
</dbReference>
<dbReference type="OrthoDB" id="10030506at2759"/>
<reference evidence="6 7" key="1">
    <citation type="journal article" date="2016" name="Genome Biol. Evol.">
        <title>Gene Family Evolution Reflects Adaptation to Soil Environmental Stressors in the Genome of the Collembolan Orchesella cincta.</title>
        <authorList>
            <person name="Faddeeva-Vakhrusheva A."/>
            <person name="Derks M.F."/>
            <person name="Anvar S.Y."/>
            <person name="Agamennone V."/>
            <person name="Suring W."/>
            <person name="Smit S."/>
            <person name="van Straalen N.M."/>
            <person name="Roelofs D."/>
        </authorList>
    </citation>
    <scope>NUCLEOTIDE SEQUENCE [LARGE SCALE GENOMIC DNA]</scope>
    <source>
        <tissue evidence="6">Mixed pool</tissue>
    </source>
</reference>
<dbReference type="AlphaFoldDB" id="A0A1D2NL35"/>
<evidence type="ECO:0000313" key="6">
    <source>
        <dbReference type="EMBL" id="ODN05929.1"/>
    </source>
</evidence>
<keyword evidence="2 6" id="KW-0808">Transferase</keyword>
<dbReference type="SUPFAM" id="SSF51161">
    <property type="entry name" value="Trimeric LpxA-like enzymes"/>
    <property type="match status" value="1"/>
</dbReference>
<comment type="caution">
    <text evidence="6">The sequence shown here is derived from an EMBL/GenBank/DDBJ whole genome shotgun (WGS) entry which is preliminary data.</text>
</comment>
<dbReference type="Pfam" id="PF14602">
    <property type="entry name" value="Hexapep_2"/>
    <property type="match status" value="1"/>
</dbReference>
<dbReference type="InterPro" id="IPR024688">
    <property type="entry name" value="Mac_dom"/>
</dbReference>
<dbReference type="Pfam" id="PF12464">
    <property type="entry name" value="Mac"/>
    <property type="match status" value="1"/>
</dbReference>
<sequence>MERRTMAVPHVSEFPSKPDISLYQHLTEKERMLGSFPYNPFDDELTTIRRKARVLQRKFNDSKEEDVEGRREILRQLLHPSCKDNKIYIEPDLRVDYGENIIIGDNFQANFNCVILDCARIEIGDNCLFAPNVQLYAATHHVDALTRQANDDYYELAYPIKIGDNCWLGGMSVVLPGVTIGNNVVVGAGSVVTKDVPDDCVVAGNPAKVIRRMPPRETVTTKKNPS</sequence>
<evidence type="ECO:0000256" key="2">
    <source>
        <dbReference type="ARBA" id="ARBA00022679"/>
    </source>
</evidence>
<dbReference type="PANTHER" id="PTHR43017">
    <property type="entry name" value="GALACTOSIDE O-ACETYLTRANSFERASE"/>
    <property type="match status" value="1"/>
</dbReference>
<dbReference type="InterPro" id="IPR018357">
    <property type="entry name" value="Hexapep_transf_CS"/>
</dbReference>
<dbReference type="GO" id="GO:0008870">
    <property type="term" value="F:galactoside O-acetyltransferase activity"/>
    <property type="evidence" value="ECO:0007669"/>
    <property type="project" value="TreeGrafter"/>
</dbReference>
<dbReference type="Gene3D" id="2.160.10.10">
    <property type="entry name" value="Hexapeptide repeat proteins"/>
    <property type="match status" value="1"/>
</dbReference>
<dbReference type="EMBL" id="LJIJ01000013">
    <property type="protein sequence ID" value="ODN05929.1"/>
    <property type="molecule type" value="Genomic_DNA"/>
</dbReference>
<organism evidence="6 7">
    <name type="scientific">Orchesella cincta</name>
    <name type="common">Springtail</name>
    <name type="synonym">Podura cincta</name>
    <dbReference type="NCBI Taxonomy" id="48709"/>
    <lineage>
        <taxon>Eukaryota</taxon>
        <taxon>Metazoa</taxon>
        <taxon>Ecdysozoa</taxon>
        <taxon>Arthropoda</taxon>
        <taxon>Hexapoda</taxon>
        <taxon>Collembola</taxon>
        <taxon>Entomobryomorpha</taxon>
        <taxon>Entomobryoidea</taxon>
        <taxon>Orchesellidae</taxon>
        <taxon>Orchesellinae</taxon>
        <taxon>Orchesella</taxon>
    </lineage>
</organism>
<evidence type="ECO:0000256" key="3">
    <source>
        <dbReference type="ARBA" id="ARBA00022737"/>
    </source>
</evidence>
<evidence type="ECO:0000259" key="5">
    <source>
        <dbReference type="SMART" id="SM01266"/>
    </source>
</evidence>
<dbReference type="SMART" id="SM01266">
    <property type="entry name" value="Mac"/>
    <property type="match status" value="1"/>
</dbReference>
<feature type="domain" description="Maltose/galactoside acetyltransferase" evidence="5">
    <location>
        <begin position="29"/>
        <end position="81"/>
    </location>
</feature>
<gene>
    <name evidence="6" type="ORF">Ocin01_00750</name>
</gene>
<comment type="similarity">
    <text evidence="1">Belongs to the transferase hexapeptide repeat family.</text>
</comment>
<dbReference type="OMA" id="KVAQFNI"/>
<dbReference type="PROSITE" id="PS00101">
    <property type="entry name" value="HEXAPEP_TRANSFERASES"/>
    <property type="match status" value="1"/>
</dbReference>
<evidence type="ECO:0000313" key="7">
    <source>
        <dbReference type="Proteomes" id="UP000094527"/>
    </source>
</evidence>
<keyword evidence="7" id="KW-1185">Reference proteome</keyword>
<dbReference type="InterPro" id="IPR011004">
    <property type="entry name" value="Trimer_LpxA-like_sf"/>
</dbReference>
<accession>A0A1D2NL35</accession>
<dbReference type="PANTHER" id="PTHR43017:SF1">
    <property type="entry name" value="ACETYLTRANSFERASE YJL218W-RELATED"/>
    <property type="match status" value="1"/>
</dbReference>
<dbReference type="InterPro" id="IPR039369">
    <property type="entry name" value="LacA-like"/>
</dbReference>
<keyword evidence="3" id="KW-0677">Repeat</keyword>
<name>A0A1D2NL35_ORCCI</name>
<evidence type="ECO:0000256" key="1">
    <source>
        <dbReference type="ARBA" id="ARBA00007274"/>
    </source>
</evidence>
<keyword evidence="4" id="KW-0012">Acyltransferase</keyword>
<dbReference type="InterPro" id="IPR001451">
    <property type="entry name" value="Hexapep"/>
</dbReference>
<dbReference type="FunFam" id="2.160.10.10:FF:000025">
    <property type="entry name" value="Hexapeptide-repeat containing-acetyltransferase"/>
    <property type="match status" value="1"/>
</dbReference>
<protein>
    <submittedName>
        <fullName evidence="6">Putative acetyltransferase</fullName>
    </submittedName>
</protein>
<dbReference type="CDD" id="cd03357">
    <property type="entry name" value="LbH_MAT_GAT"/>
    <property type="match status" value="1"/>
</dbReference>
<evidence type="ECO:0000256" key="4">
    <source>
        <dbReference type="ARBA" id="ARBA00023315"/>
    </source>
</evidence>
<dbReference type="STRING" id="48709.A0A1D2NL35"/>
<proteinExistence type="inferred from homology"/>